<evidence type="ECO:0000313" key="4">
    <source>
        <dbReference type="WBParaSite" id="nOo.2.0.1.t12663-RA"/>
    </source>
</evidence>
<dbReference type="PANTHER" id="PTHR47331">
    <property type="entry name" value="PHD-TYPE DOMAIN-CONTAINING PROTEIN"/>
    <property type="match status" value="1"/>
</dbReference>
<protein>
    <submittedName>
        <fullName evidence="4">Integrase_H2C2 domain-containing protein</fullName>
    </submittedName>
</protein>
<accession>A0A182EWW5</accession>
<keyword evidence="3" id="KW-1185">Reference proteome</keyword>
<dbReference type="Gene3D" id="3.30.420.10">
    <property type="entry name" value="Ribonuclease H-like superfamily/Ribonuclease H"/>
    <property type="match status" value="1"/>
</dbReference>
<dbReference type="STRING" id="42157.A0A182EWW5"/>
<sequence>MKELPRTAINPTESTIIHVFTNASSIAYAAAAYAKQEKRVSLIFAKSRIAPIKGTTIPRLELLAVLIGVRAAQFVIKQMELEHSEVIVWSDSRCVLHWIKNHSRLLPKFIQNRVEEIRKAKFAFRYIPSENNPADIATRGLEPLKLSNFKPWWEGPKWLKRDESKWPRWEYNIDEEHDDYEKKFPWLQVTTTKNRITLEDYELAWAILIKQAQSEGISVEEITKLNLFRMGGLWRIKTRLESSESDNFNLYPAYLPRHNRITALIIQEKHEEMYHAGIAHTISRLRRTFWIPKGRAEVKRVLNKCMSCKRWMAKPFKLPTMPKYPESRVTRSRAFARVGLDYLGPISVKTETGLSK</sequence>
<evidence type="ECO:0000313" key="3">
    <source>
        <dbReference type="Proteomes" id="UP000271087"/>
    </source>
</evidence>
<organism evidence="4">
    <name type="scientific">Onchocerca ochengi</name>
    <name type="common">Filarial nematode worm</name>
    <dbReference type="NCBI Taxonomy" id="42157"/>
    <lineage>
        <taxon>Eukaryota</taxon>
        <taxon>Metazoa</taxon>
        <taxon>Ecdysozoa</taxon>
        <taxon>Nematoda</taxon>
        <taxon>Chromadorea</taxon>
        <taxon>Rhabditida</taxon>
        <taxon>Spirurina</taxon>
        <taxon>Spiruromorpha</taxon>
        <taxon>Filarioidea</taxon>
        <taxon>Onchocercidae</taxon>
        <taxon>Onchocerca</taxon>
    </lineage>
</organism>
<dbReference type="InterPro" id="IPR008042">
    <property type="entry name" value="Retrotrans_Pao"/>
</dbReference>
<name>A0A182EWW5_ONCOC</name>
<evidence type="ECO:0000259" key="1">
    <source>
        <dbReference type="Pfam" id="PF17921"/>
    </source>
</evidence>
<reference evidence="2 3" key="2">
    <citation type="submission" date="2018-08" db="EMBL/GenBank/DDBJ databases">
        <authorList>
            <person name="Laetsch R D."/>
            <person name="Stevens L."/>
            <person name="Kumar S."/>
            <person name="Blaxter L. M."/>
        </authorList>
    </citation>
    <scope>NUCLEOTIDE SEQUENCE [LARGE SCALE GENOMIC DNA]</scope>
</reference>
<dbReference type="AlphaFoldDB" id="A0A182EWW5"/>
<dbReference type="WBParaSite" id="nOo.2.0.1.t12663-RA">
    <property type="protein sequence ID" value="nOo.2.0.1.t12663-RA"/>
    <property type="gene ID" value="nOo.2.0.1.g12663"/>
</dbReference>
<dbReference type="OrthoDB" id="5872779at2759"/>
<dbReference type="InterPro" id="IPR041588">
    <property type="entry name" value="Integrase_H2C2"/>
</dbReference>
<dbReference type="Gene3D" id="1.10.340.70">
    <property type="match status" value="1"/>
</dbReference>
<dbReference type="Pfam" id="PF05380">
    <property type="entry name" value="Peptidase_A17"/>
    <property type="match status" value="1"/>
</dbReference>
<dbReference type="SUPFAM" id="SSF53098">
    <property type="entry name" value="Ribonuclease H-like"/>
    <property type="match status" value="1"/>
</dbReference>
<gene>
    <name evidence="2" type="ORF">NOO_LOCUS12663</name>
</gene>
<dbReference type="InterPro" id="IPR012337">
    <property type="entry name" value="RNaseH-like_sf"/>
</dbReference>
<dbReference type="Pfam" id="PF17921">
    <property type="entry name" value="Integrase_H2C2"/>
    <property type="match status" value="1"/>
</dbReference>
<feature type="domain" description="Integrase zinc-binding" evidence="1">
    <location>
        <begin position="262"/>
        <end position="311"/>
    </location>
</feature>
<proteinExistence type="predicted"/>
<dbReference type="GO" id="GO:0003676">
    <property type="term" value="F:nucleic acid binding"/>
    <property type="evidence" value="ECO:0007669"/>
    <property type="project" value="InterPro"/>
</dbReference>
<dbReference type="EMBL" id="UYRW01011474">
    <property type="protein sequence ID" value="VDM99663.1"/>
    <property type="molecule type" value="Genomic_DNA"/>
</dbReference>
<reference evidence="4" key="1">
    <citation type="submission" date="2016-06" db="UniProtKB">
        <authorList>
            <consortium name="WormBaseParasite"/>
        </authorList>
    </citation>
    <scope>IDENTIFICATION</scope>
</reference>
<dbReference type="InterPro" id="IPR036397">
    <property type="entry name" value="RNaseH_sf"/>
</dbReference>
<dbReference type="Proteomes" id="UP000271087">
    <property type="component" value="Unassembled WGS sequence"/>
</dbReference>
<evidence type="ECO:0000313" key="2">
    <source>
        <dbReference type="EMBL" id="VDM99663.1"/>
    </source>
</evidence>